<dbReference type="EMBL" id="KB456261">
    <property type="protein sequence ID" value="EMF15480.1"/>
    <property type="molecule type" value="Genomic_DNA"/>
</dbReference>
<dbReference type="Gene3D" id="2.40.160.210">
    <property type="entry name" value="Acyl-CoA thioesterase, double hotdog domain"/>
    <property type="match status" value="1"/>
</dbReference>
<dbReference type="GO" id="GO:0005782">
    <property type="term" value="C:peroxisomal matrix"/>
    <property type="evidence" value="ECO:0007669"/>
    <property type="project" value="UniProtKB-SubCell"/>
</dbReference>
<dbReference type="InterPro" id="IPR049450">
    <property type="entry name" value="ACOT8-like_C"/>
</dbReference>
<dbReference type="FunFam" id="3.10.129.10:FF:000074">
    <property type="entry name" value="Acyl-CoA thioesterase II"/>
    <property type="match status" value="1"/>
</dbReference>
<dbReference type="STRING" id="692275.M3DBQ0"/>
<comment type="similarity">
    <text evidence="1">Belongs to the C/M/P thioester hydrolase family.</text>
</comment>
<dbReference type="CDD" id="cd03444">
    <property type="entry name" value="Thioesterase_II_repeat1"/>
    <property type="match status" value="1"/>
</dbReference>
<dbReference type="PANTHER" id="PTHR11066">
    <property type="entry name" value="ACYL-COA THIOESTERASE"/>
    <property type="match status" value="1"/>
</dbReference>
<gene>
    <name evidence="6" type="ORF">SEPMUDRAFT_147359</name>
</gene>
<keyword evidence="2" id="KW-0378">Hydrolase</keyword>
<accession>M3DBQ0</accession>
<dbReference type="PANTHER" id="PTHR11066:SF34">
    <property type="entry name" value="ACYL-COENZYME A THIOESTERASE 8"/>
    <property type="match status" value="1"/>
</dbReference>
<keyword evidence="6" id="KW-0413">Isomerase</keyword>
<dbReference type="AlphaFoldDB" id="M3DBQ0"/>
<feature type="region of interest" description="Disordered" evidence="3">
    <location>
        <begin position="1"/>
        <end position="20"/>
    </location>
</feature>
<dbReference type="RefSeq" id="XP_016763601.1">
    <property type="nucleotide sequence ID" value="XM_016904248.1"/>
</dbReference>
<evidence type="ECO:0000313" key="7">
    <source>
        <dbReference type="Proteomes" id="UP000016931"/>
    </source>
</evidence>
<evidence type="ECO:0000259" key="5">
    <source>
        <dbReference type="Pfam" id="PF20789"/>
    </source>
</evidence>
<dbReference type="GO" id="GO:0009062">
    <property type="term" value="P:fatty acid catabolic process"/>
    <property type="evidence" value="ECO:0007669"/>
    <property type="project" value="TreeGrafter"/>
</dbReference>
<dbReference type="InterPro" id="IPR029069">
    <property type="entry name" value="HotDog_dom_sf"/>
</dbReference>
<dbReference type="InterPro" id="IPR003703">
    <property type="entry name" value="Acyl_CoA_thio"/>
</dbReference>
<dbReference type="OrthoDB" id="68328at2759"/>
<feature type="domain" description="Acyl-CoA thioesterase-like N-terminal HotDog" evidence="4">
    <location>
        <begin position="45"/>
        <end position="130"/>
    </location>
</feature>
<dbReference type="OMA" id="QVWFRTN"/>
<organism evidence="6 7">
    <name type="scientific">Sphaerulina musiva (strain SO2202)</name>
    <name type="common">Poplar stem canker fungus</name>
    <name type="synonym">Septoria musiva</name>
    <dbReference type="NCBI Taxonomy" id="692275"/>
    <lineage>
        <taxon>Eukaryota</taxon>
        <taxon>Fungi</taxon>
        <taxon>Dikarya</taxon>
        <taxon>Ascomycota</taxon>
        <taxon>Pezizomycotina</taxon>
        <taxon>Dothideomycetes</taxon>
        <taxon>Dothideomycetidae</taxon>
        <taxon>Mycosphaerellales</taxon>
        <taxon>Mycosphaerellaceae</taxon>
        <taxon>Sphaerulina</taxon>
    </lineage>
</organism>
<dbReference type="GeneID" id="27901385"/>
<dbReference type="eggNOG" id="KOG3016">
    <property type="taxonomic scope" value="Eukaryota"/>
</dbReference>
<dbReference type="Proteomes" id="UP000016931">
    <property type="component" value="Unassembled WGS sequence"/>
</dbReference>
<dbReference type="GO" id="GO:0006637">
    <property type="term" value="P:acyl-CoA metabolic process"/>
    <property type="evidence" value="ECO:0007669"/>
    <property type="project" value="InterPro"/>
</dbReference>
<feature type="domain" description="Acyl-CoA thioesterase-like C-terminal" evidence="5">
    <location>
        <begin position="157"/>
        <end position="371"/>
    </location>
</feature>
<sequence length="382" mass="42665">MSHSRIKATLIKPPPPSDDKAPIEDVLELTHLNDIDPNLFTNTRPLWHPPGARGIYGGAVIAQCLAAAQKTVPENFLVHSMHCYFVLNGSSDIPVIYHVEHVREGRSFATRTVQARQRGQPIFTTTLSFMREGSGGKQTVKHQAEMPEIPDAKEVEGMDLLARAKSPFVTQLAGILNNDSTNAHEKRTRQWIKCKGRISEEGGTQSHLSALAYMSDSYFIGTVARTHRLWKYDSLTKTNEKAPSEDTGASPKQKEKEILVTSDILAKLKTMDLATLRKVEDMDDDLINQLNALEIVNGQIVGLKEKRPEIGMMVSLDHSIYFHNPRKFRADEWLLTEAETPWAGDGRGYVNQRIFARDGTLVASCTQEGVVRLKQEPKASKL</sequence>
<dbReference type="GO" id="GO:0047617">
    <property type="term" value="F:fatty acyl-CoA hydrolase activity"/>
    <property type="evidence" value="ECO:0007669"/>
    <property type="project" value="InterPro"/>
</dbReference>
<evidence type="ECO:0000256" key="2">
    <source>
        <dbReference type="ARBA" id="ARBA00022801"/>
    </source>
</evidence>
<dbReference type="InterPro" id="IPR049449">
    <property type="entry name" value="TesB_ACOT8-like_N"/>
</dbReference>
<evidence type="ECO:0000256" key="3">
    <source>
        <dbReference type="SAM" id="MobiDB-lite"/>
    </source>
</evidence>
<dbReference type="Pfam" id="PF20789">
    <property type="entry name" value="4HBT_3C"/>
    <property type="match status" value="1"/>
</dbReference>
<proteinExistence type="inferred from homology"/>
<keyword evidence="7" id="KW-1185">Reference proteome</keyword>
<protein>
    <submittedName>
        <fullName evidence="6">Thioesterase/thiol ester dehydrase-isomerase</fullName>
    </submittedName>
</protein>
<dbReference type="CDD" id="cd03445">
    <property type="entry name" value="Thioesterase_II_repeat2"/>
    <property type="match status" value="1"/>
</dbReference>
<dbReference type="SUPFAM" id="SSF54637">
    <property type="entry name" value="Thioesterase/thiol ester dehydrase-isomerase"/>
    <property type="match status" value="2"/>
</dbReference>
<dbReference type="Pfam" id="PF13622">
    <property type="entry name" value="4HBT_3"/>
    <property type="match status" value="1"/>
</dbReference>
<name>M3DBQ0_SPHMS</name>
<reference evidence="6 7" key="1">
    <citation type="journal article" date="2012" name="PLoS Pathog.">
        <title>Diverse lifestyles and strategies of plant pathogenesis encoded in the genomes of eighteen Dothideomycetes fungi.</title>
        <authorList>
            <person name="Ohm R.A."/>
            <person name="Feau N."/>
            <person name="Henrissat B."/>
            <person name="Schoch C.L."/>
            <person name="Horwitz B.A."/>
            <person name="Barry K.W."/>
            <person name="Condon B.J."/>
            <person name="Copeland A.C."/>
            <person name="Dhillon B."/>
            <person name="Glaser F."/>
            <person name="Hesse C.N."/>
            <person name="Kosti I."/>
            <person name="LaButti K."/>
            <person name="Lindquist E.A."/>
            <person name="Lucas S."/>
            <person name="Salamov A.A."/>
            <person name="Bradshaw R.E."/>
            <person name="Ciuffetti L."/>
            <person name="Hamelin R.C."/>
            <person name="Kema G.H.J."/>
            <person name="Lawrence C."/>
            <person name="Scott J.A."/>
            <person name="Spatafora J.W."/>
            <person name="Turgeon B.G."/>
            <person name="de Wit P.J.G.M."/>
            <person name="Zhong S."/>
            <person name="Goodwin S.B."/>
            <person name="Grigoriev I.V."/>
        </authorList>
    </citation>
    <scope>NUCLEOTIDE SEQUENCE [LARGE SCALE GENOMIC DNA]</scope>
    <source>
        <strain evidence="6 7">SO2202</strain>
    </source>
</reference>
<dbReference type="InterPro" id="IPR042171">
    <property type="entry name" value="Acyl-CoA_hotdog"/>
</dbReference>
<dbReference type="HOGENOM" id="CLU_032690_3_0_1"/>
<evidence type="ECO:0000313" key="6">
    <source>
        <dbReference type="EMBL" id="EMF15480.1"/>
    </source>
</evidence>
<evidence type="ECO:0000256" key="1">
    <source>
        <dbReference type="ARBA" id="ARBA00006538"/>
    </source>
</evidence>
<evidence type="ECO:0000259" key="4">
    <source>
        <dbReference type="Pfam" id="PF13622"/>
    </source>
</evidence>
<dbReference type="GO" id="GO:0016853">
    <property type="term" value="F:isomerase activity"/>
    <property type="evidence" value="ECO:0007669"/>
    <property type="project" value="UniProtKB-KW"/>
</dbReference>